<dbReference type="InterPro" id="IPR051147">
    <property type="entry name" value="CFAP_domain-containing"/>
</dbReference>
<proteinExistence type="predicted"/>
<protein>
    <recommendedName>
        <fullName evidence="6">DUF4200 domain-containing protein</fullName>
    </recommendedName>
</protein>
<dbReference type="EMBL" id="JASSZA010000016">
    <property type="protein sequence ID" value="KAK2091697.1"/>
    <property type="molecule type" value="Genomic_DNA"/>
</dbReference>
<keyword evidence="3" id="KW-0966">Cell projection</keyword>
<keyword evidence="3" id="KW-0969">Cilium</keyword>
<feature type="region of interest" description="Disordered" evidence="5">
    <location>
        <begin position="252"/>
        <end position="303"/>
    </location>
</feature>
<keyword evidence="2 4" id="KW-0175">Coiled coil</keyword>
<evidence type="ECO:0000313" key="8">
    <source>
        <dbReference type="Proteomes" id="UP001266305"/>
    </source>
</evidence>
<reference evidence="7 8" key="1">
    <citation type="submission" date="2023-05" db="EMBL/GenBank/DDBJ databases">
        <title>B98-5 Cell Line De Novo Hybrid Assembly: An Optical Mapping Approach.</title>
        <authorList>
            <person name="Kananen K."/>
            <person name="Auerbach J.A."/>
            <person name="Kautto E."/>
            <person name="Blachly J.S."/>
        </authorList>
    </citation>
    <scope>NUCLEOTIDE SEQUENCE [LARGE SCALE GENOMIC DNA]</scope>
    <source>
        <strain evidence="7">B95-8</strain>
        <tissue evidence="7">Cell line</tissue>
    </source>
</reference>
<gene>
    <name evidence="7" type="ORF">P7K49_030981</name>
</gene>
<evidence type="ECO:0000256" key="5">
    <source>
        <dbReference type="SAM" id="MobiDB-lite"/>
    </source>
</evidence>
<dbReference type="Pfam" id="PF13863">
    <property type="entry name" value="DUF4200"/>
    <property type="match status" value="1"/>
</dbReference>
<evidence type="ECO:0000256" key="2">
    <source>
        <dbReference type="ARBA" id="ARBA00023054"/>
    </source>
</evidence>
<organism evidence="7 8">
    <name type="scientific">Saguinus oedipus</name>
    <name type="common">Cotton-top tamarin</name>
    <name type="synonym">Oedipomidas oedipus</name>
    <dbReference type="NCBI Taxonomy" id="9490"/>
    <lineage>
        <taxon>Eukaryota</taxon>
        <taxon>Metazoa</taxon>
        <taxon>Chordata</taxon>
        <taxon>Craniata</taxon>
        <taxon>Vertebrata</taxon>
        <taxon>Euteleostomi</taxon>
        <taxon>Mammalia</taxon>
        <taxon>Eutheria</taxon>
        <taxon>Euarchontoglires</taxon>
        <taxon>Primates</taxon>
        <taxon>Haplorrhini</taxon>
        <taxon>Platyrrhini</taxon>
        <taxon>Cebidae</taxon>
        <taxon>Callitrichinae</taxon>
        <taxon>Saguinus</taxon>
    </lineage>
</organism>
<feature type="compositionally biased region" description="Basic and acidic residues" evidence="5">
    <location>
        <begin position="252"/>
        <end position="266"/>
    </location>
</feature>
<feature type="coiled-coil region" evidence="4">
    <location>
        <begin position="135"/>
        <end position="162"/>
    </location>
</feature>
<comment type="caution">
    <text evidence="7">The sequence shown here is derived from an EMBL/GenBank/DDBJ whole genome shotgun (WGS) entry which is preliminary data.</text>
</comment>
<evidence type="ECO:0000259" key="6">
    <source>
        <dbReference type="Pfam" id="PF13863"/>
    </source>
</evidence>
<feature type="domain" description="DUF4200" evidence="6">
    <location>
        <begin position="121"/>
        <end position="239"/>
    </location>
</feature>
<keyword evidence="8" id="KW-1185">Reference proteome</keyword>
<dbReference type="Proteomes" id="UP001266305">
    <property type="component" value="Unassembled WGS sequence"/>
</dbReference>
<sequence>MELELAQRRPSHGLCLDLDSGNRAHVPAKLGSAPGEERVLARRPVTVMYSWEETSPFVETEDKYNYLPCPPGCGRRAVPSSWWKAPLQTCRAPPQPGLPAPAHLPLLPAEKNLEPENISSYIKQKRQLFLLQYALDVKRKEIQRLELLLTEEESRLERAEKSLEKDAILFDEFLRENDHRSVQAMKVAEKESKAKMEKILEIRDLTTQIVNIKSEISRFEDTLQQYKVYKDFLYKLSPKDWLEEQEKKRLSLKKAKEDSEASKEECSVNTTPGDKGSRREIAGPQMGSASDPLRPQAQLAGYL</sequence>
<evidence type="ECO:0000256" key="3">
    <source>
        <dbReference type="ARBA" id="ARBA00023069"/>
    </source>
</evidence>
<evidence type="ECO:0000256" key="4">
    <source>
        <dbReference type="SAM" id="Coils"/>
    </source>
</evidence>
<evidence type="ECO:0000313" key="7">
    <source>
        <dbReference type="EMBL" id="KAK2091697.1"/>
    </source>
</evidence>
<accession>A0ABQ9U3P9</accession>
<dbReference type="PANTHER" id="PTHR21683:SF5">
    <property type="entry name" value="CILIA- AND FLAGELLA-ASSOCIATED PROTEIN 100"/>
    <property type="match status" value="1"/>
</dbReference>
<comment type="subcellular location">
    <subcellularLocation>
        <location evidence="1">Cell projection</location>
        <location evidence="1">Cilium</location>
    </subcellularLocation>
</comment>
<dbReference type="InterPro" id="IPR025252">
    <property type="entry name" value="DUF4200"/>
</dbReference>
<name>A0ABQ9U3P9_SAGOE</name>
<dbReference type="PANTHER" id="PTHR21683">
    <property type="entry name" value="COILED-COIL DOMAIN-CONTAINING PROTEIN 42 LIKE-2-LIKE-RELATED"/>
    <property type="match status" value="1"/>
</dbReference>
<evidence type="ECO:0000256" key="1">
    <source>
        <dbReference type="ARBA" id="ARBA00004138"/>
    </source>
</evidence>